<keyword evidence="4" id="KW-1185">Reference proteome</keyword>
<dbReference type="InterPro" id="IPR021421">
    <property type="entry name" value="DUF3071"/>
</dbReference>
<dbReference type="Proteomes" id="UP000313849">
    <property type="component" value="Unassembled WGS sequence"/>
</dbReference>
<protein>
    <submittedName>
        <fullName evidence="3">DUF3071 domain-containing protein</fullName>
    </submittedName>
</protein>
<evidence type="ECO:0000313" key="3">
    <source>
        <dbReference type="EMBL" id="TNU76099.1"/>
    </source>
</evidence>
<feature type="compositionally biased region" description="Low complexity" evidence="1">
    <location>
        <begin position="267"/>
        <end position="280"/>
    </location>
</feature>
<comment type="caution">
    <text evidence="3">The sequence shown here is derived from an EMBL/GenBank/DDBJ whole genome shotgun (WGS) entry which is preliminary data.</text>
</comment>
<dbReference type="InterPro" id="IPR047682">
    <property type="entry name" value="SepH-like"/>
</dbReference>
<gene>
    <name evidence="3" type="ORF">FH969_04750</name>
</gene>
<dbReference type="NCBIfam" id="NF040712">
    <property type="entry name" value="SepH"/>
    <property type="match status" value="1"/>
</dbReference>
<name>A0A5C5BEQ5_9MICO</name>
<feature type="compositionally biased region" description="Low complexity" evidence="1">
    <location>
        <begin position="218"/>
        <end position="243"/>
    </location>
</feature>
<dbReference type="Pfam" id="PF11268">
    <property type="entry name" value="DUF3071"/>
    <property type="match status" value="1"/>
</dbReference>
<feature type="region of interest" description="Disordered" evidence="1">
    <location>
        <begin position="186"/>
        <end position="206"/>
    </location>
</feature>
<dbReference type="EMBL" id="VENP01000011">
    <property type="protein sequence ID" value="TNU76099.1"/>
    <property type="molecule type" value="Genomic_DNA"/>
</dbReference>
<feature type="compositionally biased region" description="Low complexity" evidence="1">
    <location>
        <begin position="366"/>
        <end position="396"/>
    </location>
</feature>
<evidence type="ECO:0000256" key="1">
    <source>
        <dbReference type="SAM" id="MobiDB-lite"/>
    </source>
</evidence>
<feature type="region of interest" description="Disordered" evidence="1">
    <location>
        <begin position="295"/>
        <end position="420"/>
    </location>
</feature>
<dbReference type="AlphaFoldDB" id="A0A5C5BEQ5"/>
<accession>A0A5C5BEQ5</accession>
<evidence type="ECO:0000313" key="4">
    <source>
        <dbReference type="Proteomes" id="UP000313849"/>
    </source>
</evidence>
<reference evidence="3 4" key="1">
    <citation type="submission" date="2019-06" db="EMBL/GenBank/DDBJ databases">
        <title>Draft genome sequence of Miniimonas arenae KCTC 19750T isolated from sea sand.</title>
        <authorList>
            <person name="Park S.-J."/>
        </authorList>
    </citation>
    <scope>NUCLEOTIDE SEQUENCE [LARGE SCALE GENOMIC DNA]</scope>
    <source>
        <strain evidence="3 4">KCTC 19750</strain>
    </source>
</reference>
<dbReference type="RefSeq" id="WP_139986316.1">
    <property type="nucleotide sequence ID" value="NZ_VENP01000011.1"/>
</dbReference>
<organism evidence="3 4">
    <name type="scientific">Miniimonas arenae</name>
    <dbReference type="NCBI Taxonomy" id="676201"/>
    <lineage>
        <taxon>Bacteria</taxon>
        <taxon>Bacillati</taxon>
        <taxon>Actinomycetota</taxon>
        <taxon>Actinomycetes</taxon>
        <taxon>Micrococcales</taxon>
        <taxon>Beutenbergiaceae</taxon>
        <taxon>Miniimonas</taxon>
    </lineage>
</organism>
<sequence length="420" mass="43432">MRELQLESLHADGEHLVLVDGEGQRYLLVIDEPLRVAVRRDRPHLEALRAAERSPLSPREIQARIRAGASVEEVAAAGGVALEAVRRFEGPVQAERTWIVQQTRALAIGHEVGAPTLGDLVLDRLAARGVESEAEWDALRRAGEPWEVSVTFTAGAAVRRAAWHVDLQARSITALDDESRWLSETDLTTRRPRGATPFDVEAGEHRRGADLVIRDLRGSAGSTGSAGPAAAAGSGADGPSVGSTAGPQPGERGRSTHGAATAEDVPGADPAAHAGAADDAGAASATDSLLAELTARRGRRGHAARDDGAADDGDERASSGGLLEPGDPDVLGDSRSPGLGGTDVDAPAEEGLFPVPPVLRLRRAAADSTTGASGAESGSDDTAATAEDPAAPAAPARGKSRSRRTSVPSWDEIVFGSRSD</sequence>
<dbReference type="OrthoDB" id="5180791at2"/>
<feature type="domain" description="DUF3071" evidence="2">
    <location>
        <begin position="1"/>
        <end position="164"/>
    </location>
</feature>
<proteinExistence type="predicted"/>
<evidence type="ECO:0000259" key="2">
    <source>
        <dbReference type="Pfam" id="PF11268"/>
    </source>
</evidence>
<feature type="region of interest" description="Disordered" evidence="1">
    <location>
        <begin position="218"/>
        <end position="280"/>
    </location>
</feature>